<evidence type="ECO:0000256" key="3">
    <source>
        <dbReference type="SAM" id="Phobius"/>
    </source>
</evidence>
<evidence type="ECO:0000256" key="1">
    <source>
        <dbReference type="SAM" id="Coils"/>
    </source>
</evidence>
<evidence type="ECO:0000256" key="2">
    <source>
        <dbReference type="SAM" id="MobiDB-lite"/>
    </source>
</evidence>
<accession>A0A5C5ZMB2</accession>
<name>A0A5C5ZMB2_9BACT</name>
<keyword evidence="3" id="KW-1133">Transmembrane helix</keyword>
<evidence type="ECO:0000313" key="5">
    <source>
        <dbReference type="Proteomes" id="UP000315440"/>
    </source>
</evidence>
<feature type="region of interest" description="Disordered" evidence="2">
    <location>
        <begin position="312"/>
        <end position="363"/>
    </location>
</feature>
<gene>
    <name evidence="4" type="ORF">Mal64_20890</name>
</gene>
<dbReference type="Proteomes" id="UP000315440">
    <property type="component" value="Unassembled WGS sequence"/>
</dbReference>
<keyword evidence="3" id="KW-0812">Transmembrane</keyword>
<comment type="caution">
    <text evidence="4">The sequence shown here is derived from an EMBL/GenBank/DDBJ whole genome shotgun (WGS) entry which is preliminary data.</text>
</comment>
<keyword evidence="1" id="KW-0175">Coiled coil</keyword>
<keyword evidence="5" id="KW-1185">Reference proteome</keyword>
<evidence type="ECO:0000313" key="4">
    <source>
        <dbReference type="EMBL" id="TWT88604.1"/>
    </source>
</evidence>
<organism evidence="4 5">
    <name type="scientific">Pseudobythopirellula maris</name>
    <dbReference type="NCBI Taxonomy" id="2527991"/>
    <lineage>
        <taxon>Bacteria</taxon>
        <taxon>Pseudomonadati</taxon>
        <taxon>Planctomycetota</taxon>
        <taxon>Planctomycetia</taxon>
        <taxon>Pirellulales</taxon>
        <taxon>Lacipirellulaceae</taxon>
        <taxon>Pseudobythopirellula</taxon>
    </lineage>
</organism>
<feature type="transmembrane region" description="Helical" evidence="3">
    <location>
        <begin position="20"/>
        <end position="39"/>
    </location>
</feature>
<dbReference type="AlphaFoldDB" id="A0A5C5ZMB2"/>
<reference evidence="4 5" key="1">
    <citation type="submission" date="2019-02" db="EMBL/GenBank/DDBJ databases">
        <title>Deep-cultivation of Planctomycetes and their phenomic and genomic characterization uncovers novel biology.</title>
        <authorList>
            <person name="Wiegand S."/>
            <person name="Jogler M."/>
            <person name="Boedeker C."/>
            <person name="Pinto D."/>
            <person name="Vollmers J."/>
            <person name="Rivas-Marin E."/>
            <person name="Kohn T."/>
            <person name="Peeters S.H."/>
            <person name="Heuer A."/>
            <person name="Rast P."/>
            <person name="Oberbeckmann S."/>
            <person name="Bunk B."/>
            <person name="Jeske O."/>
            <person name="Meyerdierks A."/>
            <person name="Storesund J.E."/>
            <person name="Kallscheuer N."/>
            <person name="Luecker S."/>
            <person name="Lage O.M."/>
            <person name="Pohl T."/>
            <person name="Merkel B.J."/>
            <person name="Hornburger P."/>
            <person name="Mueller R.-W."/>
            <person name="Bruemmer F."/>
            <person name="Labrenz M."/>
            <person name="Spormann A.M."/>
            <person name="Op Den Camp H."/>
            <person name="Overmann J."/>
            <person name="Amann R."/>
            <person name="Jetten M.S.M."/>
            <person name="Mascher T."/>
            <person name="Medema M.H."/>
            <person name="Devos D.P."/>
            <person name="Kaster A.-K."/>
            <person name="Ovreas L."/>
            <person name="Rohde M."/>
            <person name="Galperin M.Y."/>
            <person name="Jogler C."/>
        </authorList>
    </citation>
    <scope>NUCLEOTIDE SEQUENCE [LARGE SCALE GENOMIC DNA]</scope>
    <source>
        <strain evidence="4 5">Mal64</strain>
    </source>
</reference>
<feature type="coiled-coil region" evidence="1">
    <location>
        <begin position="90"/>
        <end position="124"/>
    </location>
</feature>
<sequence length="363" mass="38400">MGAPSQPSHEPLAKRAHTDWFTLAVAMGATLLLVQLLIVQPLREQVAAMQSQVGSVHQALTALSDESSRAGETASLLTSLANQAETAEAAGRALDRFADLETKLADTERKYGEVQSRLERLAELPAQLNAALEAAGDAAPSVSQAWALRDDLAEAVELSEESLELSRTLLSSEAGLASRAAGIASARAVLVELLELEAELREPAIDVALSRERLEGLVGLKRRLITQTDDLPAAVDTLALMAELRCDFDRAMDVLAPLKAMMTDLVMIEPSIARVAASVAPSLERDDLARLGGGELRMVLRELRDRHASALQQAARNSDYDDLAVDAPAEPEAPAEPVASDEVASGEPAAEVAALPDGDSAAK</sequence>
<feature type="compositionally biased region" description="Low complexity" evidence="2">
    <location>
        <begin position="325"/>
        <end position="343"/>
    </location>
</feature>
<protein>
    <submittedName>
        <fullName evidence="4">Uncharacterized protein</fullName>
    </submittedName>
</protein>
<proteinExistence type="predicted"/>
<dbReference type="EMBL" id="SJPQ01000002">
    <property type="protein sequence ID" value="TWT88604.1"/>
    <property type="molecule type" value="Genomic_DNA"/>
</dbReference>
<keyword evidence="3" id="KW-0472">Membrane</keyword>